<evidence type="ECO:0000313" key="2">
    <source>
        <dbReference type="EMBL" id="PNS08435.1"/>
    </source>
</evidence>
<dbReference type="AlphaFoldDB" id="A0A2K1Q063"/>
<keyword evidence="3" id="KW-1185">Reference proteome</keyword>
<name>A0A2K1Q063_9GAMM</name>
<gene>
    <name evidence="2" type="ORF">Lysil_0064</name>
</gene>
<evidence type="ECO:0000256" key="1">
    <source>
        <dbReference type="SAM" id="SignalP"/>
    </source>
</evidence>
<accession>A0A2K1Q063</accession>
<comment type="caution">
    <text evidence="2">The sequence shown here is derived from an EMBL/GenBank/DDBJ whole genome shotgun (WGS) entry which is preliminary data.</text>
</comment>
<protein>
    <recommendedName>
        <fullName evidence="4">Secreted protein</fullName>
    </recommendedName>
</protein>
<proteinExistence type="predicted"/>
<evidence type="ECO:0000313" key="3">
    <source>
        <dbReference type="Proteomes" id="UP000236220"/>
    </source>
</evidence>
<sequence>MPFMTQSLRALLIACLACGFAWAPQARAEDALDCHLKFNLEGWSAFYKTASGTGVVSCSNGDHLPVTIVSRGGGLTFGKSRITDGVGEFTGIANIHDVLGSYAAAEAHIGAVKSRQVQVVTKGNVSLALKGKGDGWDIGVSLASFTLKPR</sequence>
<dbReference type="EMBL" id="NPZB01000001">
    <property type="protein sequence ID" value="PNS08435.1"/>
    <property type="molecule type" value="Genomic_DNA"/>
</dbReference>
<organism evidence="2 3">
    <name type="scientific">Solilutibacter silvestris</name>
    <dbReference type="NCBI Taxonomy" id="1645665"/>
    <lineage>
        <taxon>Bacteria</taxon>
        <taxon>Pseudomonadati</taxon>
        <taxon>Pseudomonadota</taxon>
        <taxon>Gammaproteobacteria</taxon>
        <taxon>Lysobacterales</taxon>
        <taxon>Lysobacteraceae</taxon>
        <taxon>Solilutibacter</taxon>
    </lineage>
</organism>
<reference evidence="2 3" key="1">
    <citation type="submission" date="2017-08" db="EMBL/GenBank/DDBJ databases">
        <title>Lysobacter sylvestris genome.</title>
        <authorList>
            <person name="Zhang D.-C."/>
            <person name="Albuquerque L."/>
            <person name="Franca L."/>
            <person name="Froufe H.J.C."/>
            <person name="Barroso C."/>
            <person name="Egas C."/>
            <person name="Da Costa M."/>
            <person name="Margesin R."/>
        </authorList>
    </citation>
    <scope>NUCLEOTIDE SEQUENCE [LARGE SCALE GENOMIC DNA]</scope>
    <source>
        <strain evidence="2 3">AM20-91</strain>
    </source>
</reference>
<feature type="signal peptide" evidence="1">
    <location>
        <begin position="1"/>
        <end position="28"/>
    </location>
</feature>
<feature type="chain" id="PRO_5014428682" description="Secreted protein" evidence="1">
    <location>
        <begin position="29"/>
        <end position="150"/>
    </location>
</feature>
<evidence type="ECO:0008006" key="4">
    <source>
        <dbReference type="Google" id="ProtNLM"/>
    </source>
</evidence>
<keyword evidence="1" id="KW-0732">Signal</keyword>
<dbReference type="Proteomes" id="UP000236220">
    <property type="component" value="Unassembled WGS sequence"/>
</dbReference>